<evidence type="ECO:0000313" key="3">
    <source>
        <dbReference type="Proteomes" id="UP001153328"/>
    </source>
</evidence>
<keyword evidence="3" id="KW-1185">Reference proteome</keyword>
<dbReference type="InterPro" id="IPR049244">
    <property type="entry name" value="DUF6879"/>
</dbReference>
<accession>A0A9W4E278</accession>
<organism evidence="2 3">
    <name type="scientific">Actinacidiphila bryophytorum</name>
    <dbReference type="NCBI Taxonomy" id="1436133"/>
    <lineage>
        <taxon>Bacteria</taxon>
        <taxon>Bacillati</taxon>
        <taxon>Actinomycetota</taxon>
        <taxon>Actinomycetes</taxon>
        <taxon>Kitasatosporales</taxon>
        <taxon>Streptomycetaceae</taxon>
        <taxon>Actinacidiphila</taxon>
    </lineage>
</organism>
<gene>
    <name evidence="2" type="ORF">SBRY_10885</name>
</gene>
<sequence length="202" mass="23012">MRDFGAGRGRWLAPNAYRRDFRERRGAIRNGNSWKLERRQHFEEAGSPSRDALRRGNWAEALRLFEAERPAVRAAAVEEDRRGSAFHRLRVVEEPLTPYMQWELHWLALRAECGHRVRVLSATSVEQSEAGGLLPELTLLDDRTLYRVLYDTPGATLGAIRYTDPATVAPWTAYLRQAYASAEDVQTYFARAVKPLPPPPPA</sequence>
<evidence type="ECO:0000259" key="1">
    <source>
        <dbReference type="Pfam" id="PF21806"/>
    </source>
</evidence>
<feature type="domain" description="DUF6879" evidence="1">
    <location>
        <begin position="31"/>
        <end position="190"/>
    </location>
</feature>
<reference evidence="2" key="1">
    <citation type="submission" date="2021-06" db="EMBL/GenBank/DDBJ databases">
        <authorList>
            <person name="Arsene-Ploetze F."/>
        </authorList>
    </citation>
    <scope>NUCLEOTIDE SEQUENCE</scope>
    <source>
        <strain evidence="2">SBRY1</strain>
    </source>
</reference>
<protein>
    <recommendedName>
        <fullName evidence="1">DUF6879 domain-containing protein</fullName>
    </recommendedName>
</protein>
<dbReference type="AlphaFoldDB" id="A0A9W4E278"/>
<dbReference type="RefSeq" id="WP_205047642.1">
    <property type="nucleotide sequence ID" value="NZ_CAJVAX010000001.1"/>
</dbReference>
<proteinExistence type="predicted"/>
<comment type="caution">
    <text evidence="2">The sequence shown here is derived from an EMBL/GenBank/DDBJ whole genome shotgun (WGS) entry which is preliminary data.</text>
</comment>
<dbReference type="EMBL" id="CAJVAX010000001">
    <property type="protein sequence ID" value="CAG7606031.1"/>
    <property type="molecule type" value="Genomic_DNA"/>
</dbReference>
<dbReference type="Proteomes" id="UP001153328">
    <property type="component" value="Unassembled WGS sequence"/>
</dbReference>
<dbReference type="Pfam" id="PF21806">
    <property type="entry name" value="DUF6879"/>
    <property type="match status" value="1"/>
</dbReference>
<name>A0A9W4E278_9ACTN</name>
<evidence type="ECO:0000313" key="2">
    <source>
        <dbReference type="EMBL" id="CAG7606031.1"/>
    </source>
</evidence>